<comment type="function">
    <text evidence="9">Catalyzes the synthesis of 5,6-dihydrouridine (D), a modified base found in the D-loop of most tRNAs, via the reduction of the C5-C6 double bond in target uridines. Specifically modifies U16 in tRNAs.</text>
</comment>
<comment type="caution">
    <text evidence="12">The sequence shown here is derived from an EMBL/GenBank/DDBJ whole genome shotgun (WGS) entry which is preliminary data.</text>
</comment>
<evidence type="ECO:0000256" key="5">
    <source>
        <dbReference type="ARBA" id="ARBA00022694"/>
    </source>
</evidence>
<dbReference type="PANTHER" id="PTHR11082">
    <property type="entry name" value="TRNA-DIHYDROURIDINE SYNTHASE"/>
    <property type="match status" value="1"/>
</dbReference>
<dbReference type="PANTHER" id="PTHR11082:SF26">
    <property type="entry name" value="TRNA-DIHYDROURIDINE(16) SYNTHASE"/>
    <property type="match status" value="1"/>
</dbReference>
<feature type="binding site" evidence="9">
    <location>
        <begin position="199"/>
        <end position="201"/>
    </location>
    <ligand>
        <name>FMN</name>
        <dbReference type="ChEBI" id="CHEBI:58210"/>
    </ligand>
</feature>
<dbReference type="EMBL" id="JBAKBA010000046">
    <property type="protein sequence ID" value="MEL0660564.1"/>
    <property type="molecule type" value="Genomic_DNA"/>
</dbReference>
<evidence type="ECO:0000256" key="4">
    <source>
        <dbReference type="ARBA" id="ARBA00022643"/>
    </source>
</evidence>
<dbReference type="PROSITE" id="PS01136">
    <property type="entry name" value="UPF0034"/>
    <property type="match status" value="1"/>
</dbReference>
<evidence type="ECO:0000256" key="10">
    <source>
        <dbReference type="PIRNR" id="PIRNR006621"/>
    </source>
</evidence>
<dbReference type="Proteomes" id="UP001366060">
    <property type="component" value="Unassembled WGS sequence"/>
</dbReference>
<keyword evidence="2 9" id="KW-0820">tRNA-binding</keyword>
<feature type="site" description="Interacts with tRNA" evidence="9">
    <location>
        <position position="95"/>
    </location>
</feature>
<dbReference type="Gene3D" id="3.20.20.70">
    <property type="entry name" value="Aldolase class I"/>
    <property type="match status" value="1"/>
</dbReference>
<keyword evidence="5 9" id="KW-0819">tRNA processing</keyword>
<gene>
    <name evidence="9" type="primary">dusC</name>
    <name evidence="12" type="ORF">V6255_15595</name>
</gene>
<reference evidence="12 13" key="1">
    <citation type="submission" date="2024-02" db="EMBL/GenBank/DDBJ databases">
        <title>Bacteria isolated from the canopy kelp, Nereocystis luetkeana.</title>
        <authorList>
            <person name="Pfister C.A."/>
            <person name="Younker I.T."/>
            <person name="Light S.H."/>
        </authorList>
    </citation>
    <scope>NUCLEOTIDE SEQUENCE [LARGE SCALE GENOMIC DNA]</scope>
    <source>
        <strain evidence="12 13">TI.2.07</strain>
    </source>
</reference>
<dbReference type="EC" id="1.3.1.-" evidence="9"/>
<keyword evidence="8 9" id="KW-0560">Oxidoreductase</keyword>
<dbReference type="InterPro" id="IPR035587">
    <property type="entry name" value="DUS-like_FMN-bd"/>
</dbReference>
<dbReference type="SUPFAM" id="SSF51395">
    <property type="entry name" value="FMN-linked oxidoreductases"/>
    <property type="match status" value="1"/>
</dbReference>
<feature type="site" description="Interacts with tRNA; defines subfamily-specific binding signature" evidence="9">
    <location>
        <position position="272"/>
    </location>
</feature>
<keyword evidence="6 9" id="KW-0521">NADP</keyword>
<dbReference type="HAMAP" id="MF_02043">
    <property type="entry name" value="DusC_subfam"/>
    <property type="match status" value="1"/>
</dbReference>
<evidence type="ECO:0000256" key="1">
    <source>
        <dbReference type="ARBA" id="ARBA00001917"/>
    </source>
</evidence>
<comment type="caution">
    <text evidence="9">Lacks conserved residue(s) required for the propagation of feature annotation.</text>
</comment>
<dbReference type="InterPro" id="IPR001269">
    <property type="entry name" value="DUS_fam"/>
</dbReference>
<keyword evidence="13" id="KW-1185">Reference proteome</keyword>
<evidence type="ECO:0000256" key="6">
    <source>
        <dbReference type="ARBA" id="ARBA00022857"/>
    </source>
</evidence>
<feature type="active site" description="Proton donor" evidence="9">
    <location>
        <position position="98"/>
    </location>
</feature>
<comment type="similarity">
    <text evidence="10">Belongs to the dus family.</text>
</comment>
<organism evidence="12 13">
    <name type="scientific">Psychromonas arctica</name>
    <dbReference type="NCBI Taxonomy" id="168275"/>
    <lineage>
        <taxon>Bacteria</taxon>
        <taxon>Pseudomonadati</taxon>
        <taxon>Pseudomonadota</taxon>
        <taxon>Gammaproteobacteria</taxon>
        <taxon>Alteromonadales</taxon>
        <taxon>Psychromonadaceae</taxon>
        <taxon>Psychromonas</taxon>
    </lineage>
</organism>
<dbReference type="InterPro" id="IPR018517">
    <property type="entry name" value="tRNA_hU_synthase_CS"/>
</dbReference>
<feature type="domain" description="DUS-like FMN-binding" evidence="11">
    <location>
        <begin position="4"/>
        <end position="258"/>
    </location>
</feature>
<keyword evidence="7 9" id="KW-0694">RNA-binding</keyword>
<dbReference type="CDD" id="cd02801">
    <property type="entry name" value="DUS_like_FMN"/>
    <property type="match status" value="1"/>
</dbReference>
<evidence type="ECO:0000313" key="13">
    <source>
        <dbReference type="Proteomes" id="UP001366060"/>
    </source>
</evidence>
<feature type="site" description="Interacts with tRNA; defines subfamily-specific binding signature" evidence="9">
    <location>
        <position position="295"/>
    </location>
</feature>
<comment type="catalytic activity">
    <reaction evidence="9">
        <text>5,6-dihydrouridine(16) in tRNA + NADP(+) = uridine(16) in tRNA + NADPH + H(+)</text>
        <dbReference type="Rhea" id="RHEA:53376"/>
        <dbReference type="Rhea" id="RHEA-COMP:13543"/>
        <dbReference type="Rhea" id="RHEA-COMP:13544"/>
        <dbReference type="ChEBI" id="CHEBI:15378"/>
        <dbReference type="ChEBI" id="CHEBI:57783"/>
        <dbReference type="ChEBI" id="CHEBI:58349"/>
        <dbReference type="ChEBI" id="CHEBI:65315"/>
        <dbReference type="ChEBI" id="CHEBI:74443"/>
    </reaction>
</comment>
<feature type="site" description="Interacts with tRNA; defines subfamily-specific binding signature" evidence="9">
    <location>
        <position position="35"/>
    </location>
</feature>
<comment type="catalytic activity">
    <reaction evidence="9">
        <text>5,6-dihydrouridine(16) in tRNA + NAD(+) = uridine(16) in tRNA + NADH + H(+)</text>
        <dbReference type="Rhea" id="RHEA:53380"/>
        <dbReference type="Rhea" id="RHEA-COMP:13543"/>
        <dbReference type="Rhea" id="RHEA-COMP:13544"/>
        <dbReference type="ChEBI" id="CHEBI:15378"/>
        <dbReference type="ChEBI" id="CHEBI:57540"/>
        <dbReference type="ChEBI" id="CHEBI:57945"/>
        <dbReference type="ChEBI" id="CHEBI:65315"/>
        <dbReference type="ChEBI" id="CHEBI:74443"/>
    </reaction>
</comment>
<evidence type="ECO:0000256" key="3">
    <source>
        <dbReference type="ARBA" id="ARBA00022630"/>
    </source>
</evidence>
<evidence type="ECO:0000256" key="8">
    <source>
        <dbReference type="ARBA" id="ARBA00023002"/>
    </source>
</evidence>
<feature type="binding site" evidence="9">
    <location>
        <position position="68"/>
    </location>
    <ligand>
        <name>FMN</name>
        <dbReference type="ChEBI" id="CHEBI:58210"/>
    </ligand>
</feature>
<comment type="cofactor">
    <cofactor evidence="1 9 10">
        <name>FMN</name>
        <dbReference type="ChEBI" id="CHEBI:58210"/>
    </cofactor>
</comment>
<keyword evidence="3 9" id="KW-0285">Flavoprotein</keyword>
<accession>A0ABU9HFD2</accession>
<dbReference type="PIRSF" id="PIRSF006621">
    <property type="entry name" value="Dus"/>
    <property type="match status" value="1"/>
</dbReference>
<feature type="binding site" evidence="9">
    <location>
        <begin position="223"/>
        <end position="224"/>
    </location>
    <ligand>
        <name>FMN</name>
        <dbReference type="ChEBI" id="CHEBI:58210"/>
    </ligand>
</feature>
<dbReference type="Gene3D" id="1.20.225.30">
    <property type="entry name" value="Dihydrouridine synthase, C-terminal recognition domain"/>
    <property type="match status" value="1"/>
</dbReference>
<dbReference type="InterPro" id="IPR013785">
    <property type="entry name" value="Aldolase_TIM"/>
</dbReference>
<dbReference type="RefSeq" id="WP_341628990.1">
    <property type="nucleotide sequence ID" value="NZ_JBAKBA010000046.1"/>
</dbReference>
<evidence type="ECO:0000256" key="2">
    <source>
        <dbReference type="ARBA" id="ARBA00022555"/>
    </source>
</evidence>
<feature type="site" description="Interacts with tRNA" evidence="9">
    <location>
        <position position="176"/>
    </location>
</feature>
<feature type="site" description="Interacts with tRNA; defines subfamily-specific binding signature" evidence="9">
    <location>
        <position position="274"/>
    </location>
</feature>
<sequence>MHITLAPMEGVMDFHMRQFLTQLGGIDRCVTEFVRVVELPLPSRVFYRLCPELHNASRTEFGTPVRVQLLGQDPQCLGMNAARAIKLGSDGIDLNFGCPAKTVNKSRGGAVLLKDPEALYQIVKTVREAVPSEHVVSAKIRLGYEDKSLAIENAQAIAEAGASELAVHARTKDEGYKPPAHWHWIKKIKDAIDIPVIANGDIFSFEDAQRCIEISGCDHLMIGRGAMAVPNLSNALKGLEAPYTWLQNLQMMEQYFQWLRVIEDKEKFMPSRIKQWLMFMKIQHVQADPFLQSVRAIRNSDEMLMALQQAQQVESEK</sequence>
<proteinExistence type="inferred from homology"/>
<evidence type="ECO:0000259" key="11">
    <source>
        <dbReference type="Pfam" id="PF01207"/>
    </source>
</evidence>
<evidence type="ECO:0000256" key="9">
    <source>
        <dbReference type="HAMAP-Rule" id="MF_02043"/>
    </source>
</evidence>
<comment type="similarity">
    <text evidence="9">Belongs to the Dus family. DusC subfamily.</text>
</comment>
<feature type="binding site" evidence="9">
    <location>
        <position position="139"/>
    </location>
    <ligand>
        <name>FMN</name>
        <dbReference type="ChEBI" id="CHEBI:58210"/>
    </ligand>
</feature>
<evidence type="ECO:0000313" key="12">
    <source>
        <dbReference type="EMBL" id="MEL0660564.1"/>
    </source>
</evidence>
<evidence type="ECO:0000256" key="7">
    <source>
        <dbReference type="ARBA" id="ARBA00022884"/>
    </source>
</evidence>
<protein>
    <recommendedName>
        <fullName evidence="9">tRNA-dihydrouridine(16) synthase</fullName>
        <ecNumber evidence="9">1.3.1.-</ecNumber>
    </recommendedName>
    <alternativeName>
        <fullName evidence="9">U16-specific dihydrouridine synthase</fullName>
        <shortName evidence="9">U16-specific Dus</shortName>
    </alternativeName>
    <alternativeName>
        <fullName evidence="9">tRNA-dihydrouridine synthase C</fullName>
    </alternativeName>
</protein>
<dbReference type="InterPro" id="IPR032886">
    <property type="entry name" value="DusC"/>
</dbReference>
<keyword evidence="4 9" id="KW-0288">FMN</keyword>
<dbReference type="Pfam" id="PF01207">
    <property type="entry name" value="Dus"/>
    <property type="match status" value="1"/>
</dbReference>
<name>A0ABU9HFD2_9GAMM</name>
<dbReference type="InterPro" id="IPR042270">
    <property type="entry name" value="DusC_C"/>
</dbReference>